<comment type="caution">
    <text evidence="2">The sequence shown here is derived from an EMBL/GenBank/DDBJ whole genome shotgun (WGS) entry which is preliminary data.</text>
</comment>
<feature type="compositionally biased region" description="Low complexity" evidence="1">
    <location>
        <begin position="1"/>
        <end position="12"/>
    </location>
</feature>
<protein>
    <submittedName>
        <fullName evidence="2">Uncharacterized protein</fullName>
    </submittedName>
</protein>
<dbReference type="InterPro" id="IPR026444">
    <property type="entry name" value="Secre_tail"/>
</dbReference>
<reference evidence="2 3" key="1">
    <citation type="submission" date="2017-03" db="EMBL/GenBank/DDBJ databases">
        <authorList>
            <person name="Afonso C.L."/>
            <person name="Miller P.J."/>
            <person name="Scott M.A."/>
            <person name="Spackman E."/>
            <person name="Goraichik I."/>
            <person name="Dimitrov K.M."/>
            <person name="Suarez D.L."/>
            <person name="Swayne D.E."/>
        </authorList>
    </citation>
    <scope>NUCLEOTIDE SEQUENCE [LARGE SCALE GENOMIC DNA]</scope>
    <source>
        <strain evidence="2 3">DNF00076</strain>
    </source>
</reference>
<gene>
    <name evidence="2" type="ORF">BFS16_00315</name>
</gene>
<sequence length="2040" mass="222692">MPPYAQQMAQAAHGKQVENKKKKKLKLNKNMKHLLPTRHLLTLLLTCFMALGAQADPIKFYVSQKRGNDSRNGTSWHAAFKTLDAALRAVNSSANLDAVIYMAEGKYNVDTNPVGGKGQAGYYTLTRKGQSLRIYGGFPTPGSQTLPQDTCSNNPKAYVTELVATKKITQSVFRTNNANQKLALQGVSFNSPNFVGNAYNGSLITLDNNNLDNVTFSLEDCRISYYRSSGAGAIFVYGNIKNPKIRMHRVEVIRGESFGGHGGGFLTASTTGNKVNSQIDISYITLHDIQHVGVTQEGAVIGWTNAGTWDENPNAYVKIDHMQVNRASGGTASSQHGTFFFEGFKDIRVTNSNFHNSKGGDGGLFRIASFVNFYSENNSFYNNFGGDVGGAIYIYDGSQAASKIDKTNPSKKRSIVFKNDEFYGNNAGKTSAKGDGGAVAIKAANDKMPCDVTIENCNFKNNNTTAFEGGALWLGVAGKVNIKNSIFCGNKANTKGDSGTGAGGAICLADASKFTVEGSYFGENSNKKDGGAIEIRSQKEFEFRNCVFKDNQCDCPQAITNAGGGAVAIFKGYGKFVNCKFFGNKTGSIGGAVSMYHNGGNPDKTIDFDNCLFEDNTSKMNGGVIGMDTNGCLVRISNSIFKNNSCEGYKTGGNGGGVISMNVGCAGVELRNNTIINNTSFGGGGVVWYHSGYVHSENNRYYSNKAEVGGVFQVQDVTNIAQSARRGLVSDKDIFYGNEAKDTTGKGSAQGGVADIFTNQHQNVSFKNGSFVNNISYAKKAGGCIYAGSSSALVTGDYFLVDSIYNCTFYNNQCLDDAGKLSTTTQGADIGALKNNYSIMCAQKSKLQCAESVYIGIAGKARWKAEPDVQYSSTYNPNVPTTPAPIAGQGYTAPTDAEQGTEQNPGMKVDCKEIHERQDIDVTKPHADIITNKERPTTFATYCTKVKDEKDPEKQIWAEFQSIGGEGPYQFTYDIWKQKGRDIKRIVKDATVETSKEKYRTPDYVLPIYDYDQPIIENGDTIGYVKTGEKKIEGTWEYPDSVILRGPKLIESKYIEEGATFTIIVKKLTDHFGMEYHYDCYGDYNEQRKFSQNLGAQIFFEGCDAPSDDLDWDKDGILNTTECNDLAPNNLTALTENELKSTNGKWVRYRENVKTQKLFATMVNDPNYLNDKPETNRRVLTLLPSVLGVTQGFTGEKTFDISDKFGYAANSGAVVVKIADCLIDEDRFMTASSQNRLTSYWEIGGTMKPYVLMQSTPKATFHADNYFAINVLTNSDTQSQTELYTDLTDHRYTVFENEGTKKVIFNNEDANLTNIVGLSHLNAEPNTKYFNFTQSPDQSGMVSTLVTIMLPCDDDMDGIPNFFDEDSDGDGCLDAIEGGDNVTEDMVDEQGRITGEVDANGVPVAVNAGGKADKDGAQGQGSGSAYDSNVNACGNNYWTGDVDNDFNKKENWTNDVPKDGQNIIFANNQPDAKGKVAVRDLHLPAGKFISANKLENNAPNEKFEKDATTKTAGHPAVVVPADGGLTVKSVEGFTTDGDKDKLVMKTSDDGKKVGTFILNNTDPCASTVFATVEFKPLGDYVAGRKTTDDKDTTSPDYNKPVLNEFDWQYIGLPVVETTKNPSFEGMWVRAYDEKLNDADHYYRKWTAVKNTDKMKAFIGYEVAPVKDGSNGVHKIQGKLNLCEQTIELTRQASVVTASKATEENAKRYGLGYNIVGNSFMAGVDINKIKLESGETGVDMDNTVYIYTTGSWDEWKNQNGQSVKGKGGYEAVNIGKAGENGVTRTLSPMQGFMVKYNNPKFSTTTGKLTIPYAGLKSEAEPLRAKSFVMEDDFNRGSVMVTMDNGKVVDKFWTYQEEDATPAYDSQLEGEKLNMGEPSVFATTSDGKNVQISSLPSLIGSKFSVETAKGDTYNMELNAWSLNYQNLKLVDLKNKTVIPFDNGKARYFFTATVDGIEHDRFMFADTPETDFKKVMGAVTGIDNVSITLTKGEAELFNLSGAKIGTFSLPLDAKKLKGQVPSGVYLIKATDGTNVQTSKIVIE</sequence>
<dbReference type="EMBL" id="NBAX01000001">
    <property type="protein sequence ID" value="PNP96630.1"/>
    <property type="molecule type" value="Genomic_DNA"/>
</dbReference>
<dbReference type="NCBIfam" id="TIGR04183">
    <property type="entry name" value="Por_Secre_tail"/>
    <property type="match status" value="1"/>
</dbReference>
<dbReference type="PANTHER" id="PTHR11319:SF35">
    <property type="entry name" value="OUTER MEMBRANE PROTEIN PMPC-RELATED"/>
    <property type="match status" value="1"/>
</dbReference>
<dbReference type="Proteomes" id="UP000236634">
    <property type="component" value="Unassembled WGS sequence"/>
</dbReference>
<evidence type="ECO:0000313" key="3">
    <source>
        <dbReference type="Proteomes" id="UP000236634"/>
    </source>
</evidence>
<accession>A0A2K0XQ13</accession>
<evidence type="ECO:0000313" key="2">
    <source>
        <dbReference type="EMBL" id="PNP96630.1"/>
    </source>
</evidence>
<organism evidence="2 3">
    <name type="scientific">Hoylesella timonensis</name>
    <dbReference type="NCBI Taxonomy" id="386414"/>
    <lineage>
        <taxon>Bacteria</taxon>
        <taxon>Pseudomonadati</taxon>
        <taxon>Bacteroidota</taxon>
        <taxon>Bacteroidia</taxon>
        <taxon>Bacteroidales</taxon>
        <taxon>Prevotellaceae</taxon>
        <taxon>Hoylesella</taxon>
    </lineage>
</organism>
<proteinExistence type="predicted"/>
<name>A0A2K0XQ13_9BACT</name>
<dbReference type="InterPro" id="IPR006626">
    <property type="entry name" value="PbH1"/>
</dbReference>
<dbReference type="SUPFAM" id="SSF51126">
    <property type="entry name" value="Pectin lyase-like"/>
    <property type="match status" value="2"/>
</dbReference>
<evidence type="ECO:0000256" key="1">
    <source>
        <dbReference type="SAM" id="MobiDB-lite"/>
    </source>
</evidence>
<feature type="region of interest" description="Disordered" evidence="1">
    <location>
        <begin position="1"/>
        <end position="21"/>
    </location>
</feature>
<dbReference type="InterPro" id="IPR011050">
    <property type="entry name" value="Pectin_lyase_fold/virulence"/>
</dbReference>
<dbReference type="SMART" id="SM00710">
    <property type="entry name" value="PbH1"/>
    <property type="match status" value="8"/>
</dbReference>
<dbReference type="PANTHER" id="PTHR11319">
    <property type="entry name" value="G PROTEIN-COUPLED RECEPTOR-RELATED"/>
    <property type="match status" value="1"/>
</dbReference>